<protein>
    <submittedName>
        <fullName evidence="1">Uncharacterized protein</fullName>
    </submittedName>
</protein>
<organism evidence="1">
    <name type="scientific">marine sediment metagenome</name>
    <dbReference type="NCBI Taxonomy" id="412755"/>
    <lineage>
        <taxon>unclassified sequences</taxon>
        <taxon>metagenomes</taxon>
        <taxon>ecological metagenomes</taxon>
    </lineage>
</organism>
<name>A0A0F9ULS3_9ZZZZ</name>
<reference evidence="1" key="1">
    <citation type="journal article" date="2015" name="Nature">
        <title>Complex archaea that bridge the gap between prokaryotes and eukaryotes.</title>
        <authorList>
            <person name="Spang A."/>
            <person name="Saw J.H."/>
            <person name="Jorgensen S.L."/>
            <person name="Zaremba-Niedzwiedzka K."/>
            <person name="Martijn J."/>
            <person name="Lind A.E."/>
            <person name="van Eijk R."/>
            <person name="Schleper C."/>
            <person name="Guy L."/>
            <person name="Ettema T.J."/>
        </authorList>
    </citation>
    <scope>NUCLEOTIDE SEQUENCE</scope>
</reference>
<gene>
    <name evidence="1" type="ORF">LCGC14_0514450</name>
</gene>
<accession>A0A0F9ULS3</accession>
<sequence>MKKRWVIDDEFFAILEKYYKLILTGGGASPNKKPFFTRVQVDRTIKALDGAFKDELRTNPEHWANKGIDLGPNFNRLWGGARLALVQELSKCYKKFENQPRCAGCRFLNVVTCTHPESKMVQYGIATQEVVNPSRNACEYFEEKEVK</sequence>
<dbReference type="AlphaFoldDB" id="A0A0F9ULS3"/>
<dbReference type="EMBL" id="LAZR01000633">
    <property type="protein sequence ID" value="KKN62166.1"/>
    <property type="molecule type" value="Genomic_DNA"/>
</dbReference>
<evidence type="ECO:0000313" key="1">
    <source>
        <dbReference type="EMBL" id="KKN62166.1"/>
    </source>
</evidence>
<comment type="caution">
    <text evidence="1">The sequence shown here is derived from an EMBL/GenBank/DDBJ whole genome shotgun (WGS) entry which is preliminary data.</text>
</comment>
<proteinExistence type="predicted"/>